<dbReference type="Pfam" id="PF10825">
    <property type="entry name" value="DUF2752"/>
    <property type="match status" value="1"/>
</dbReference>
<comment type="caution">
    <text evidence="2">The sequence shown here is derived from an EMBL/GenBank/DDBJ whole genome shotgun (WGS) entry which is preliminary data.</text>
</comment>
<evidence type="ECO:0000313" key="2">
    <source>
        <dbReference type="EMBL" id="RRJ90959.1"/>
    </source>
</evidence>
<dbReference type="OrthoDB" id="9815897at2"/>
<dbReference type="Proteomes" id="UP000275719">
    <property type="component" value="Unassembled WGS sequence"/>
</dbReference>
<name>A0A3P3WBH7_9FLAO</name>
<feature type="transmembrane region" description="Helical" evidence="1">
    <location>
        <begin position="35"/>
        <end position="57"/>
    </location>
</feature>
<gene>
    <name evidence="2" type="ORF">EG240_07080</name>
</gene>
<evidence type="ECO:0000256" key="1">
    <source>
        <dbReference type="SAM" id="Phobius"/>
    </source>
</evidence>
<keyword evidence="1" id="KW-1133">Transmembrane helix</keyword>
<sequence>MEEYMLPCVHKKIFGIDCFGCGTQRALMLILQGDFVAAFKMFPAIYTTILFFIIVFLHFIDKKRNYNKMLIFLAIFNATVMIISYFYKYSFLLTN</sequence>
<organism evidence="2 3">
    <name type="scientific">Paenimyroides tangerinum</name>
    <dbReference type="NCBI Taxonomy" id="2488728"/>
    <lineage>
        <taxon>Bacteria</taxon>
        <taxon>Pseudomonadati</taxon>
        <taxon>Bacteroidota</taxon>
        <taxon>Flavobacteriia</taxon>
        <taxon>Flavobacteriales</taxon>
        <taxon>Flavobacteriaceae</taxon>
        <taxon>Paenimyroides</taxon>
    </lineage>
</organism>
<dbReference type="InterPro" id="IPR021215">
    <property type="entry name" value="DUF2752"/>
</dbReference>
<keyword evidence="1" id="KW-0472">Membrane</keyword>
<feature type="transmembrane region" description="Helical" evidence="1">
    <location>
        <begin position="69"/>
        <end position="87"/>
    </location>
</feature>
<dbReference type="EMBL" id="RQVQ01000013">
    <property type="protein sequence ID" value="RRJ90959.1"/>
    <property type="molecule type" value="Genomic_DNA"/>
</dbReference>
<accession>A0A3P3WBH7</accession>
<evidence type="ECO:0000313" key="3">
    <source>
        <dbReference type="Proteomes" id="UP000275719"/>
    </source>
</evidence>
<protein>
    <submittedName>
        <fullName evidence="2">DUF2752 domain-containing protein</fullName>
    </submittedName>
</protein>
<reference evidence="2 3" key="1">
    <citation type="submission" date="2018-11" db="EMBL/GenBank/DDBJ databases">
        <title>Flavobacterium sp. nov., YIM 102701-2 draft genome.</title>
        <authorList>
            <person name="Li G."/>
            <person name="Jiang Y."/>
        </authorList>
    </citation>
    <scope>NUCLEOTIDE SEQUENCE [LARGE SCALE GENOMIC DNA]</scope>
    <source>
        <strain evidence="2 3">YIM 102701-2</strain>
    </source>
</reference>
<keyword evidence="3" id="KW-1185">Reference proteome</keyword>
<keyword evidence="1" id="KW-0812">Transmembrane</keyword>
<proteinExistence type="predicted"/>
<dbReference type="RefSeq" id="WP_125018696.1">
    <property type="nucleotide sequence ID" value="NZ_RQVQ01000013.1"/>
</dbReference>
<dbReference type="AlphaFoldDB" id="A0A3P3WBH7"/>